<comment type="caution">
    <text evidence="2">The sequence shown here is derived from an EMBL/GenBank/DDBJ whole genome shotgun (WGS) entry which is preliminary data.</text>
</comment>
<dbReference type="OrthoDB" id="4960523at2"/>
<protein>
    <submittedName>
        <fullName evidence="2">Galanin</fullName>
    </submittedName>
</protein>
<keyword evidence="1" id="KW-1133">Transmembrane helix</keyword>
<feature type="transmembrane region" description="Helical" evidence="1">
    <location>
        <begin position="31"/>
        <end position="49"/>
    </location>
</feature>
<reference evidence="2 3" key="1">
    <citation type="submission" date="2016-12" db="EMBL/GenBank/DDBJ databases">
        <title>Diversity of luminous bacteria.</title>
        <authorList>
            <person name="Yoshizawa S."/>
            <person name="Kogure K."/>
        </authorList>
    </citation>
    <scope>NUCLEOTIDE SEQUENCE [LARGE SCALE GENOMIC DNA]</scope>
    <source>
        <strain evidence="2 3">LC1-200</strain>
    </source>
</reference>
<dbReference type="AlphaFoldDB" id="A0A2S7VXE2"/>
<name>A0A2S7VXE2_PHOAN</name>
<keyword evidence="1" id="KW-0812">Transmembrane</keyword>
<feature type="transmembrane region" description="Helical" evidence="1">
    <location>
        <begin position="55"/>
        <end position="73"/>
    </location>
</feature>
<dbReference type="EMBL" id="MSCJ01000001">
    <property type="protein sequence ID" value="PQJ66779.1"/>
    <property type="molecule type" value="Genomic_DNA"/>
</dbReference>
<dbReference type="InterPro" id="IPR021484">
    <property type="entry name" value="DUF3137"/>
</dbReference>
<dbReference type="Pfam" id="PF11335">
    <property type="entry name" value="DUF3137"/>
    <property type="match status" value="1"/>
</dbReference>
<gene>
    <name evidence="2" type="ORF">BTO08_04770</name>
</gene>
<evidence type="ECO:0000256" key="1">
    <source>
        <dbReference type="SAM" id="Phobius"/>
    </source>
</evidence>
<dbReference type="RefSeq" id="WP_105060097.1">
    <property type="nucleotide sequence ID" value="NZ_MSCJ01000001.1"/>
</dbReference>
<dbReference type="Proteomes" id="UP000238730">
    <property type="component" value="Unassembled WGS sequence"/>
</dbReference>
<sequence length="318" mass="36445">MEDRISTLYEQKLRTQLSSLESTRLDVVKQLWIALAVGGITAAIAIPTALHFNALPFGIIATFIVATFMLVRFSKQKQQYCVSYKQKVITALLANINESFDYQPLGSVSEQDYKACQLFPQRYDSFRGEDFVQGTIGKTTLRFSELETQVKKQRVNQKENREEWETIFRGILFIADANKHFNSQTLILPAKNAVISAIGDAVSHLFNRENKRVDLENPHFEQHFSVYSSDQIEARYLLTPAMMERLVDFVTKAKNRILLSFIDNNVYIAMSSHKNHFEPALFTSSDSLESIQAIAQDLQFVIDIVSDLDLNTRIWTKR</sequence>
<proteinExistence type="predicted"/>
<keyword evidence="1" id="KW-0472">Membrane</keyword>
<evidence type="ECO:0000313" key="3">
    <source>
        <dbReference type="Proteomes" id="UP000238730"/>
    </source>
</evidence>
<accession>A0A2S7VXE2</accession>
<evidence type="ECO:0000313" key="2">
    <source>
        <dbReference type="EMBL" id="PQJ66779.1"/>
    </source>
</evidence>
<organism evidence="2 3">
    <name type="scientific">Photobacterium angustum</name>
    <dbReference type="NCBI Taxonomy" id="661"/>
    <lineage>
        <taxon>Bacteria</taxon>
        <taxon>Pseudomonadati</taxon>
        <taxon>Pseudomonadota</taxon>
        <taxon>Gammaproteobacteria</taxon>
        <taxon>Vibrionales</taxon>
        <taxon>Vibrionaceae</taxon>
        <taxon>Photobacterium</taxon>
    </lineage>
</organism>